<dbReference type="PROSITE" id="PS50850">
    <property type="entry name" value="MFS"/>
    <property type="match status" value="1"/>
</dbReference>
<feature type="transmembrane region" description="Helical" evidence="4">
    <location>
        <begin position="125"/>
        <end position="142"/>
    </location>
</feature>
<feature type="region of interest" description="Disordered" evidence="3">
    <location>
        <begin position="1"/>
        <end position="28"/>
    </location>
</feature>
<feature type="transmembrane region" description="Helical" evidence="4">
    <location>
        <begin position="96"/>
        <end position="118"/>
    </location>
</feature>
<feature type="transmembrane region" description="Helical" evidence="4">
    <location>
        <begin position="414"/>
        <end position="436"/>
    </location>
</feature>
<feature type="transmembrane region" description="Helical" evidence="4">
    <location>
        <begin position="291"/>
        <end position="310"/>
    </location>
</feature>
<dbReference type="InterPro" id="IPR020846">
    <property type="entry name" value="MFS_dom"/>
</dbReference>
<dbReference type="PANTHER" id="PTHR11360:SF177">
    <property type="entry name" value="RIBOFLAVIN TRANSPORTER MCH5"/>
    <property type="match status" value="1"/>
</dbReference>
<feature type="transmembrane region" description="Helical" evidence="4">
    <location>
        <begin position="322"/>
        <end position="340"/>
    </location>
</feature>
<feature type="domain" description="Major facilitator superfamily (MFS) profile" evidence="5">
    <location>
        <begin position="257"/>
        <end position="445"/>
    </location>
</feature>
<evidence type="ECO:0000256" key="4">
    <source>
        <dbReference type="SAM" id="Phobius"/>
    </source>
</evidence>
<sequence>MSTEPSSVEISNEKSKSLEPPLPEVLLTGSAGESEKGVVREEGEGGEEVCDSLRAWVVLFGAVCMSFSTFGYVNAWGVFQSYYQETLLAGTSPSTISWIGSLEYSLLFCTSIFVTQLFENFRFRIPFVFFSVLLILSVFLTAQCSRYWQFLICQGILSGVSSGAFYGPLLDLLASWFDKHRGLAFGLFTAGASTGGTVTPIIIKNALPKLGFAWTLRVLGFIYLCLVLVANLVVRNDTARTKKRSINFSLSPFKSTHFVLYCLSILLIYLALEIYGYYVAITAGLSGISDFAFYLVSIANASCGVGRLTSGWMADRAGEYDIMIIYTIVNAMTNYAWPFAHTKASLIVLTIVYGYSAGAFTCLLAAPLVDKNGIGKSGDSGLLIGLVMIVMAVASLVAAPIAGLVYQSFGLKIIGMYTGNMLLLGVCVMSLTRYLVLRRRVWGKA</sequence>
<protein>
    <submittedName>
        <fullName evidence="6">MFS general substrate transporter</fullName>
    </submittedName>
</protein>
<dbReference type="GO" id="GO:0016020">
    <property type="term" value="C:membrane"/>
    <property type="evidence" value="ECO:0007669"/>
    <property type="project" value="UniProtKB-SubCell"/>
</dbReference>
<dbReference type="AlphaFoldDB" id="A0A4S8L9N4"/>
<keyword evidence="4" id="KW-0472">Membrane</keyword>
<accession>A0A4S8L9N4</accession>
<feature type="transmembrane region" description="Helical" evidence="4">
    <location>
        <begin position="55"/>
        <end position="76"/>
    </location>
</feature>
<dbReference type="Proteomes" id="UP000297245">
    <property type="component" value="Unassembled WGS sequence"/>
</dbReference>
<dbReference type="PANTHER" id="PTHR11360">
    <property type="entry name" value="MONOCARBOXYLATE TRANSPORTER"/>
    <property type="match status" value="1"/>
</dbReference>
<evidence type="ECO:0000313" key="7">
    <source>
        <dbReference type="Proteomes" id="UP000297245"/>
    </source>
</evidence>
<evidence type="ECO:0000256" key="3">
    <source>
        <dbReference type="SAM" id="MobiDB-lite"/>
    </source>
</evidence>
<feature type="transmembrane region" description="Helical" evidence="4">
    <location>
        <begin position="381"/>
        <end position="402"/>
    </location>
</feature>
<comment type="similarity">
    <text evidence="2">Belongs to the major facilitator superfamily. Monocarboxylate porter (TC 2.A.1.13) family.</text>
</comment>
<reference evidence="6 7" key="1">
    <citation type="journal article" date="2019" name="Nat. Ecol. Evol.">
        <title>Megaphylogeny resolves global patterns of mushroom evolution.</title>
        <authorList>
            <person name="Varga T."/>
            <person name="Krizsan K."/>
            <person name="Foldi C."/>
            <person name="Dima B."/>
            <person name="Sanchez-Garcia M."/>
            <person name="Sanchez-Ramirez S."/>
            <person name="Szollosi G.J."/>
            <person name="Szarkandi J.G."/>
            <person name="Papp V."/>
            <person name="Albert L."/>
            <person name="Andreopoulos W."/>
            <person name="Angelini C."/>
            <person name="Antonin V."/>
            <person name="Barry K.W."/>
            <person name="Bougher N.L."/>
            <person name="Buchanan P."/>
            <person name="Buyck B."/>
            <person name="Bense V."/>
            <person name="Catcheside P."/>
            <person name="Chovatia M."/>
            <person name="Cooper J."/>
            <person name="Damon W."/>
            <person name="Desjardin D."/>
            <person name="Finy P."/>
            <person name="Geml J."/>
            <person name="Haridas S."/>
            <person name="Hughes K."/>
            <person name="Justo A."/>
            <person name="Karasinski D."/>
            <person name="Kautmanova I."/>
            <person name="Kiss B."/>
            <person name="Kocsube S."/>
            <person name="Kotiranta H."/>
            <person name="LaButti K.M."/>
            <person name="Lechner B.E."/>
            <person name="Liimatainen K."/>
            <person name="Lipzen A."/>
            <person name="Lukacs Z."/>
            <person name="Mihaltcheva S."/>
            <person name="Morgado L.N."/>
            <person name="Niskanen T."/>
            <person name="Noordeloos M.E."/>
            <person name="Ohm R.A."/>
            <person name="Ortiz-Santana B."/>
            <person name="Ovrebo C."/>
            <person name="Racz N."/>
            <person name="Riley R."/>
            <person name="Savchenko A."/>
            <person name="Shiryaev A."/>
            <person name="Soop K."/>
            <person name="Spirin V."/>
            <person name="Szebenyi C."/>
            <person name="Tomsovsky M."/>
            <person name="Tulloss R.E."/>
            <person name="Uehling J."/>
            <person name="Grigoriev I.V."/>
            <person name="Vagvolgyi C."/>
            <person name="Papp T."/>
            <person name="Martin F.M."/>
            <person name="Miettinen O."/>
            <person name="Hibbett D.S."/>
            <person name="Nagy L.G."/>
        </authorList>
    </citation>
    <scope>NUCLEOTIDE SEQUENCE [LARGE SCALE GENOMIC DNA]</scope>
    <source>
        <strain evidence="6 7">CBS 962.96</strain>
    </source>
</reference>
<keyword evidence="4" id="KW-1133">Transmembrane helix</keyword>
<keyword evidence="7" id="KW-1185">Reference proteome</keyword>
<dbReference type="Pfam" id="PF07690">
    <property type="entry name" value="MFS_1"/>
    <property type="match status" value="1"/>
</dbReference>
<keyword evidence="4" id="KW-0812">Transmembrane</keyword>
<gene>
    <name evidence="6" type="ORF">K435DRAFT_926242</name>
</gene>
<feature type="transmembrane region" description="Helical" evidence="4">
    <location>
        <begin position="346"/>
        <end position="369"/>
    </location>
</feature>
<comment type="subcellular location">
    <subcellularLocation>
        <location evidence="1">Membrane</location>
        <topology evidence="1">Multi-pass membrane protein</topology>
    </subcellularLocation>
</comment>
<evidence type="ECO:0000256" key="1">
    <source>
        <dbReference type="ARBA" id="ARBA00004141"/>
    </source>
</evidence>
<organism evidence="6 7">
    <name type="scientific">Dendrothele bispora (strain CBS 962.96)</name>
    <dbReference type="NCBI Taxonomy" id="1314807"/>
    <lineage>
        <taxon>Eukaryota</taxon>
        <taxon>Fungi</taxon>
        <taxon>Dikarya</taxon>
        <taxon>Basidiomycota</taxon>
        <taxon>Agaricomycotina</taxon>
        <taxon>Agaricomycetes</taxon>
        <taxon>Agaricomycetidae</taxon>
        <taxon>Agaricales</taxon>
        <taxon>Agaricales incertae sedis</taxon>
        <taxon>Dendrothele</taxon>
    </lineage>
</organism>
<proteinExistence type="inferred from homology"/>
<dbReference type="EMBL" id="ML179560">
    <property type="protein sequence ID" value="THU85213.1"/>
    <property type="molecule type" value="Genomic_DNA"/>
</dbReference>
<dbReference type="SUPFAM" id="SSF103473">
    <property type="entry name" value="MFS general substrate transporter"/>
    <property type="match status" value="1"/>
</dbReference>
<dbReference type="InterPro" id="IPR011701">
    <property type="entry name" value="MFS"/>
</dbReference>
<evidence type="ECO:0000313" key="6">
    <source>
        <dbReference type="EMBL" id="THU85213.1"/>
    </source>
</evidence>
<dbReference type="OrthoDB" id="6509908at2759"/>
<dbReference type="Gene3D" id="1.20.1250.20">
    <property type="entry name" value="MFS general substrate transporter like domains"/>
    <property type="match status" value="2"/>
</dbReference>
<feature type="transmembrane region" description="Helical" evidence="4">
    <location>
        <begin position="214"/>
        <end position="234"/>
    </location>
</feature>
<evidence type="ECO:0000259" key="5">
    <source>
        <dbReference type="PROSITE" id="PS50850"/>
    </source>
</evidence>
<feature type="transmembrane region" description="Helical" evidence="4">
    <location>
        <begin position="148"/>
        <end position="170"/>
    </location>
</feature>
<dbReference type="InterPro" id="IPR050327">
    <property type="entry name" value="Proton-linked_MCT"/>
</dbReference>
<feature type="transmembrane region" description="Helical" evidence="4">
    <location>
        <begin position="182"/>
        <end position="202"/>
    </location>
</feature>
<feature type="compositionally biased region" description="Polar residues" evidence="3">
    <location>
        <begin position="1"/>
        <end position="10"/>
    </location>
</feature>
<name>A0A4S8L9N4_DENBC</name>
<evidence type="ECO:0000256" key="2">
    <source>
        <dbReference type="ARBA" id="ARBA00006727"/>
    </source>
</evidence>
<dbReference type="InterPro" id="IPR036259">
    <property type="entry name" value="MFS_trans_sf"/>
</dbReference>
<dbReference type="GO" id="GO:0022857">
    <property type="term" value="F:transmembrane transporter activity"/>
    <property type="evidence" value="ECO:0007669"/>
    <property type="project" value="InterPro"/>
</dbReference>
<feature type="transmembrane region" description="Helical" evidence="4">
    <location>
        <begin position="258"/>
        <end position="279"/>
    </location>
</feature>